<name>A0A1Y3DG58_PLAKN</name>
<dbReference type="eggNOG" id="KOG1605">
    <property type="taxonomic scope" value="Eukaryota"/>
</dbReference>
<feature type="compositionally biased region" description="Basic and acidic residues" evidence="1">
    <location>
        <begin position="902"/>
        <end position="923"/>
    </location>
</feature>
<dbReference type="OrthoDB" id="277011at2759"/>
<dbReference type="NCBIfam" id="TIGR02251">
    <property type="entry name" value="HIF-SF_euk"/>
    <property type="match status" value="1"/>
</dbReference>
<dbReference type="InterPro" id="IPR011948">
    <property type="entry name" value="Dullard_phosphatase"/>
</dbReference>
<comment type="caution">
    <text evidence="3">The sequence shown here is derived from an EMBL/GenBank/DDBJ whole genome shotgun (WGS) entry which is preliminary data.</text>
</comment>
<dbReference type="Pfam" id="PF03031">
    <property type="entry name" value="NIF"/>
    <property type="match status" value="1"/>
</dbReference>
<protein>
    <submittedName>
        <fullName evidence="3">Putative NLI interacting factor-like phosphatase</fullName>
    </submittedName>
</protein>
<dbReference type="Proteomes" id="UP000195012">
    <property type="component" value="Unassembled WGS sequence"/>
</dbReference>
<feature type="compositionally biased region" description="Basic and acidic residues" evidence="1">
    <location>
        <begin position="263"/>
        <end position="272"/>
    </location>
</feature>
<organism evidence="3 4">
    <name type="scientific">Plasmodium knowlesi</name>
    <dbReference type="NCBI Taxonomy" id="5850"/>
    <lineage>
        <taxon>Eukaryota</taxon>
        <taxon>Sar</taxon>
        <taxon>Alveolata</taxon>
        <taxon>Apicomplexa</taxon>
        <taxon>Aconoidasida</taxon>
        <taxon>Haemosporida</taxon>
        <taxon>Plasmodiidae</taxon>
        <taxon>Plasmodium</taxon>
        <taxon>Plasmodium (Plasmodium)</taxon>
    </lineage>
</organism>
<dbReference type="EMBL" id="NETL01000028">
    <property type="protein sequence ID" value="OTN63951.1"/>
    <property type="molecule type" value="Genomic_DNA"/>
</dbReference>
<dbReference type="GO" id="GO:0016791">
    <property type="term" value="F:phosphatase activity"/>
    <property type="evidence" value="ECO:0007669"/>
    <property type="project" value="InterPro"/>
</dbReference>
<evidence type="ECO:0000313" key="4">
    <source>
        <dbReference type="Proteomes" id="UP000195012"/>
    </source>
</evidence>
<dbReference type="InterPro" id="IPR050365">
    <property type="entry name" value="TIM50"/>
</dbReference>
<sequence>MKNLTHKHKKEGENIILKIEKNAIIEKKEYQVIPKYFLLNDDKNKNVYCLLKKKNSTKSEKELMNGEKEKKLLIKRQGESENYDGILSSVPNHNNSDVCKLGSPSSFPSCYYVCEEKNVVHSTPNIKTVEKIENENTDFRKESFLRLLRNSSKKILCSAEKVKIFKNLFLKIKRKDENFFCDSKGGVDSTLENGVTDECTPPGVCMICPRGEEEGEENEKEHTRGGNKTFTISCTVKLKGKGISTDIRNGEGFSEKSPQNNRMRKEENDLKSNSEMLTNEKEEHEYIFDNSLKDRMKERYPVKYEDGSKSKIFLEKFLKEKKNRMNNALPLNIARDRIFEPKEITKLSRLKRASGMISYADNFPKQVLQPSGDSATLEYCASDMNIKKCAIMGYGRNISLEDKTEVAPIRRNEEQSGNVIRKKDSNFIMCKSSMKAVKMGKKNTKGLHISSNNKKIIAPFVCGKTKEGKKEIAVMVESGENGWKDHTDWDEYSLSQIMQYNEKCEIGVEQRQGRNHVKEDSAQETQMWKTWALCVQQNKNDDAQEVAAKPNVSNEENQSKVRRSIKDVGELQKSDKVSIEQKNYGHQPDPVCKDVIDKMRKEGGSTFHVLCEENGKTNGEKEQPGGGKNLKVNPMQTCSQNTSIITDTVSSPHNRKEEKCRRKKFFFFQKNKVRIKNFINKNEIFNLSRKEENRNMKMEKVNKRVNHASEEISPHSFSTSNNSMSKLGGIQVVRSVSHAYNSSGLNRRIADRKIKVEEEVFSSYPVEVGDTKREFEDHTLMDERRIATVEIVSTDTDVLKRVCIGNQLDGSLKHGVNVMTENDNLNSCEDDLLENGRAHEDIQICENCSNTGCSNSYTNEDNEGEKCSYNISYHKQKLLMDDLITSVSKEKNYENPYRQKKKMLEEKKEKKNTDKTSEQKCEDTKMERKINGLKRKKKKFRSYFKKFRSFFFFQHRKRTSTLTSITAENESNKVIRKKKFHLKRKKKIKKLKSLRLLNMYSSKKMMDKRKNERRADNHCENYQTRGFLLGEQREKERGRKTIVLDLDETLVHSTLRGEKYNSFRIHIELGDGRCVIYVNKRPGVEHFFKEISKHYEVVIFTASLPKYANAVIDKLDKDNICAYRLFRESCTFWNNNYVKDLKILGRDLNNVVIIDNSTFVHKFCEDNCILIKSWFDDPTDKELYKLVPFLKKLSKKKSVIRELRKYNKKKRKRKF</sequence>
<dbReference type="Gene3D" id="3.40.50.1000">
    <property type="entry name" value="HAD superfamily/HAD-like"/>
    <property type="match status" value="1"/>
</dbReference>
<evidence type="ECO:0000259" key="2">
    <source>
        <dbReference type="PROSITE" id="PS50969"/>
    </source>
</evidence>
<feature type="region of interest" description="Disordered" evidence="1">
    <location>
        <begin position="247"/>
        <end position="272"/>
    </location>
</feature>
<feature type="domain" description="FCP1 homology" evidence="2">
    <location>
        <begin position="1035"/>
        <end position="1193"/>
    </location>
</feature>
<dbReference type="InterPro" id="IPR004274">
    <property type="entry name" value="FCP1_dom"/>
</dbReference>
<feature type="region of interest" description="Disordered" evidence="1">
    <location>
        <begin position="615"/>
        <end position="634"/>
    </location>
</feature>
<dbReference type="VEuPathDB" id="PlasmoDB:PKNH_1405000"/>
<gene>
    <name evidence="3" type="primary">NIF1</name>
    <name evidence="3" type="ORF">PKNOH_S140222100</name>
</gene>
<dbReference type="InterPro" id="IPR036412">
    <property type="entry name" value="HAD-like_sf"/>
</dbReference>
<accession>A0A1Y3DG58</accession>
<dbReference type="VEuPathDB" id="PlasmoDB:PKA1H_100022400"/>
<dbReference type="InterPro" id="IPR023214">
    <property type="entry name" value="HAD_sf"/>
</dbReference>
<evidence type="ECO:0000256" key="1">
    <source>
        <dbReference type="SAM" id="MobiDB-lite"/>
    </source>
</evidence>
<reference evidence="3 4" key="1">
    <citation type="submission" date="2017-05" db="EMBL/GenBank/DDBJ databases">
        <title>PacBio assembly of a Plasmodium knowlesi genome sequence with Hi-C correction and manual annotation of the SICAvar gene family.</title>
        <authorList>
            <person name="Lapp S.A."/>
            <person name="Geraldo J.A."/>
            <person name="Chien J.-T."/>
            <person name="Ay F."/>
            <person name="Pakala S.B."/>
            <person name="Batugedara G."/>
            <person name="Humphrey J.C."/>
            <person name="Debarry J.D."/>
            <person name="Le Roch K.G."/>
            <person name="Galinski M.R."/>
            <person name="Kissinger J.C."/>
        </authorList>
    </citation>
    <scope>NUCLEOTIDE SEQUENCE [LARGE SCALE GENOMIC DNA]</scope>
    <source>
        <strain evidence="4">Malayan Strain Pk1 (A+)</strain>
    </source>
</reference>
<dbReference type="FunFam" id="3.40.50.1000:FF:000093">
    <property type="entry name" value="NLI interacting factor-like phosphatase family protein"/>
    <property type="match status" value="1"/>
</dbReference>
<dbReference type="PROSITE" id="PS50969">
    <property type="entry name" value="FCP1"/>
    <property type="match status" value="1"/>
</dbReference>
<dbReference type="AlphaFoldDB" id="A0A1Y3DG58"/>
<dbReference type="PANTHER" id="PTHR12210">
    <property type="entry name" value="DULLARD PROTEIN PHOSPHATASE"/>
    <property type="match status" value="1"/>
</dbReference>
<dbReference type="SUPFAM" id="SSF56784">
    <property type="entry name" value="HAD-like"/>
    <property type="match status" value="1"/>
</dbReference>
<proteinExistence type="predicted"/>
<dbReference type="VEuPathDB" id="PlasmoDB:PKNOH_S140222100"/>
<dbReference type="CDD" id="cd07521">
    <property type="entry name" value="HAD_FCP1-like"/>
    <property type="match status" value="1"/>
</dbReference>
<evidence type="ECO:0000313" key="3">
    <source>
        <dbReference type="EMBL" id="OTN63951.1"/>
    </source>
</evidence>
<feature type="region of interest" description="Disordered" evidence="1">
    <location>
        <begin position="894"/>
        <end position="923"/>
    </location>
</feature>
<dbReference type="SMART" id="SM00577">
    <property type="entry name" value="CPDc"/>
    <property type="match status" value="1"/>
</dbReference>